<dbReference type="AlphaFoldDB" id="A0A9N9NYK7"/>
<dbReference type="InterPro" id="IPR012337">
    <property type="entry name" value="RNaseH-like_sf"/>
</dbReference>
<dbReference type="PANTHER" id="PTHR47611:SF1">
    <property type="entry name" value="CCHC-TYPE DOMAIN-CONTAINING PROTEIN"/>
    <property type="match status" value="1"/>
</dbReference>
<dbReference type="Proteomes" id="UP000789759">
    <property type="component" value="Unassembled WGS sequence"/>
</dbReference>
<gene>
    <name evidence="2" type="ORF">CPELLU_LOCUS15933</name>
</gene>
<dbReference type="PANTHER" id="PTHR47611">
    <property type="entry name" value="HAT DIMERISATION DOMAIN, C-TERMINAL"/>
    <property type="match status" value="1"/>
</dbReference>
<dbReference type="OrthoDB" id="2413521at2759"/>
<comment type="caution">
    <text evidence="2">The sequence shown here is derived from an EMBL/GenBank/DDBJ whole genome shotgun (WGS) entry which is preliminary data.</text>
</comment>
<reference evidence="2" key="1">
    <citation type="submission" date="2021-06" db="EMBL/GenBank/DDBJ databases">
        <authorList>
            <person name="Kallberg Y."/>
            <person name="Tangrot J."/>
            <person name="Rosling A."/>
        </authorList>
    </citation>
    <scope>NUCLEOTIDE SEQUENCE</scope>
    <source>
        <strain evidence="2">FL966</strain>
    </source>
</reference>
<dbReference type="Pfam" id="PF05699">
    <property type="entry name" value="Dimer_Tnp_hAT"/>
    <property type="match status" value="1"/>
</dbReference>
<evidence type="ECO:0000313" key="2">
    <source>
        <dbReference type="EMBL" id="CAG8772239.1"/>
    </source>
</evidence>
<name>A0A9N9NYK7_9GLOM</name>
<dbReference type="InterPro" id="IPR008906">
    <property type="entry name" value="HATC_C_dom"/>
</dbReference>
<dbReference type="EMBL" id="CAJVQA010022107">
    <property type="protein sequence ID" value="CAG8772239.1"/>
    <property type="molecule type" value="Genomic_DNA"/>
</dbReference>
<proteinExistence type="predicted"/>
<keyword evidence="3" id="KW-1185">Reference proteome</keyword>
<evidence type="ECO:0000313" key="3">
    <source>
        <dbReference type="Proteomes" id="UP000789759"/>
    </source>
</evidence>
<feature type="non-terminal residue" evidence="2">
    <location>
        <position position="1"/>
    </location>
</feature>
<sequence>YQHLHLAICEMFLKELLMPSCLECKDLIELESFCQLLKPFETATFVLSKDQFNSILEAITKSRPTINSIEYEIELYEQEPLKEYINKNDEKESNGILYWKSLSNRFPILSKMACNYLSIKPLSVSSERIFSRAGFTIINDRANLNEKTISCAILMHL</sequence>
<dbReference type="SUPFAM" id="SSF53098">
    <property type="entry name" value="Ribonuclease H-like"/>
    <property type="match status" value="1"/>
</dbReference>
<organism evidence="2 3">
    <name type="scientific">Cetraspora pellucida</name>
    <dbReference type="NCBI Taxonomy" id="1433469"/>
    <lineage>
        <taxon>Eukaryota</taxon>
        <taxon>Fungi</taxon>
        <taxon>Fungi incertae sedis</taxon>
        <taxon>Mucoromycota</taxon>
        <taxon>Glomeromycotina</taxon>
        <taxon>Glomeromycetes</taxon>
        <taxon>Diversisporales</taxon>
        <taxon>Gigasporaceae</taxon>
        <taxon>Cetraspora</taxon>
    </lineage>
</organism>
<accession>A0A9N9NYK7</accession>
<protein>
    <submittedName>
        <fullName evidence="2">10128_t:CDS:1</fullName>
    </submittedName>
</protein>
<feature type="domain" description="HAT C-terminal dimerisation" evidence="1">
    <location>
        <begin position="87"/>
        <end position="152"/>
    </location>
</feature>
<dbReference type="GO" id="GO:0046983">
    <property type="term" value="F:protein dimerization activity"/>
    <property type="evidence" value="ECO:0007669"/>
    <property type="project" value="InterPro"/>
</dbReference>
<evidence type="ECO:0000259" key="1">
    <source>
        <dbReference type="Pfam" id="PF05699"/>
    </source>
</evidence>